<accession>A0AAV0WIS4</accession>
<evidence type="ECO:0000313" key="1">
    <source>
        <dbReference type="EMBL" id="CAI6355626.1"/>
    </source>
</evidence>
<gene>
    <name evidence="1" type="ORF">MEUPH1_LOCUS11457</name>
</gene>
<keyword evidence="2" id="KW-1185">Reference proteome</keyword>
<evidence type="ECO:0000313" key="2">
    <source>
        <dbReference type="Proteomes" id="UP001160148"/>
    </source>
</evidence>
<dbReference type="EMBL" id="CARXXK010000002">
    <property type="protein sequence ID" value="CAI6355626.1"/>
    <property type="molecule type" value="Genomic_DNA"/>
</dbReference>
<sequence length="552" mass="63895">MIENPPERCLPKTTIPTLPKKNINPIYKHVKSRYLKKSRVQLQHDKTKQCDIMKSKRGKSSLSLESFSDEMDTDRNKYISPADKCFIDQLENNFHSQYTNFILNMDNRRQIQHHTYKCGPSILSEPDLLLTIHDLLKVSESPIDMLHAVFLVCQHEQSNTTEWFDPPEFKWLWVAEAILITALMLNNRACDGVKDNRPESAVFWYAAGVFYGNSKCIEDAMYYLEKARTIADGPNRLIFPSVTSDLHHSMGVDEYGGFLKEPYSVWTLTCMFQKHLLRQIAINQKPEKALRTLQNAYRLLEASGEPENIPRMIKAEIQFELGLKYKAVGSTKLAVNAFFECARAAENIHHELDLEAKIMVAEMDPNPPGNWSLLELKEEAKKRLNIRLLVKTCVALGIEAKNNERFEEGFHHFAVVKWLTRETGKHNADAIDIELALFNMAICRAERMFQMFPISKEFEPRYLINEFNQWTDDKEKNIYCEAKKEAQAWKSLFKEKLNESGDDGEICDDDKPLSGLDEQFSEQLSIDESDLLLNHNRQRLNTDKHFSVNFSN</sequence>
<dbReference type="AlphaFoldDB" id="A0AAV0WIS4"/>
<protein>
    <submittedName>
        <fullName evidence="1">Uncharacterized protein</fullName>
    </submittedName>
</protein>
<organism evidence="1 2">
    <name type="scientific">Macrosiphum euphorbiae</name>
    <name type="common">potato aphid</name>
    <dbReference type="NCBI Taxonomy" id="13131"/>
    <lineage>
        <taxon>Eukaryota</taxon>
        <taxon>Metazoa</taxon>
        <taxon>Ecdysozoa</taxon>
        <taxon>Arthropoda</taxon>
        <taxon>Hexapoda</taxon>
        <taxon>Insecta</taxon>
        <taxon>Pterygota</taxon>
        <taxon>Neoptera</taxon>
        <taxon>Paraneoptera</taxon>
        <taxon>Hemiptera</taxon>
        <taxon>Sternorrhyncha</taxon>
        <taxon>Aphidomorpha</taxon>
        <taxon>Aphidoidea</taxon>
        <taxon>Aphididae</taxon>
        <taxon>Macrosiphini</taxon>
        <taxon>Macrosiphum</taxon>
    </lineage>
</organism>
<proteinExistence type="predicted"/>
<comment type="caution">
    <text evidence="1">The sequence shown here is derived from an EMBL/GenBank/DDBJ whole genome shotgun (WGS) entry which is preliminary data.</text>
</comment>
<name>A0AAV0WIS4_9HEMI</name>
<reference evidence="1 2" key="1">
    <citation type="submission" date="2023-01" db="EMBL/GenBank/DDBJ databases">
        <authorList>
            <person name="Whitehead M."/>
        </authorList>
    </citation>
    <scope>NUCLEOTIDE SEQUENCE [LARGE SCALE GENOMIC DNA]</scope>
</reference>
<dbReference type="Proteomes" id="UP001160148">
    <property type="component" value="Unassembled WGS sequence"/>
</dbReference>